<accession>A0A5B9NA05</accession>
<organism evidence="2">
    <name type="scientific">Chinook aquareovirus</name>
    <dbReference type="NCBI Taxonomy" id="2587490"/>
    <lineage>
        <taxon>Viruses</taxon>
        <taxon>Riboviria</taxon>
        <taxon>Orthornavirae</taxon>
        <taxon>Duplornaviricota</taxon>
        <taxon>Resentoviricetes</taxon>
        <taxon>Reovirales</taxon>
        <taxon>Spinareoviridae</taxon>
        <taxon>Aquareovirus</taxon>
    </lineage>
</organism>
<proteinExistence type="predicted"/>
<name>A0A5B9NA05_9REOV</name>
<dbReference type="EMBL" id="MK611994">
    <property type="protein sequence ID" value="QEG08251.1"/>
    <property type="molecule type" value="Genomic_RNA"/>
</dbReference>
<evidence type="ECO:0000256" key="1">
    <source>
        <dbReference type="SAM" id="MobiDB-lite"/>
    </source>
</evidence>
<reference evidence="2" key="1">
    <citation type="submission" date="2019-03" db="EMBL/GenBank/DDBJ databases">
        <title>Endangered wild salmon infected by newly discovered viruses.</title>
        <authorList>
            <person name="Mordecai G.J."/>
            <person name="Miller K.M."/>
            <person name="DiCicco E."/>
            <person name="Schulze A.D."/>
            <person name="Kaukinen K.H."/>
            <person name="Ming T.J."/>
            <person name="Li S."/>
            <person name="Tabata A."/>
            <person name="Teffer A."/>
            <person name="Ferguson H.W."/>
            <person name="Suttle C.A."/>
        </authorList>
    </citation>
    <scope>NUCLEOTIDE SEQUENCE</scope>
    <source>
        <strain evidence="2">G674</strain>
    </source>
</reference>
<feature type="region of interest" description="Disordered" evidence="1">
    <location>
        <begin position="1"/>
        <end position="24"/>
    </location>
</feature>
<sequence>MADNRTLAVSSNRKTTQKRTVHGDQPMLRFSIEIDPKDALKRSSNSPALRNALGLMFPMSSSDNSRFGIRRFELRSLAPTLNDMAHNDTLVPGNPRLSVSLSNQLRTLLTGHVPPVVLDDIAPLHGTFPLYAARGLTYHLSGISRKPGCPPPPISQTAAALCFRDTCGIATYTNGPDNLEGFITRHGAPMRVDDLLEFPRESLPFIGITYGVRVDTVRRVSADERLISLQSCFSDFGPEANLVKVIAILLALQLKDDLNSILLNPDEELSRSATGAGRTIGNSVGPLCLFDPVLANWFHLCQSRRSDSLYDVIRCYKDAITQPHVVTMSLHRTKDGTPSGSIQLSLNGEFSVVRPIRR</sequence>
<protein>
    <submittedName>
        <fullName evidence="2">RNA binding protein</fullName>
    </submittedName>
</protein>
<evidence type="ECO:0000313" key="2">
    <source>
        <dbReference type="EMBL" id="QEG08251.1"/>
    </source>
</evidence>